<dbReference type="EMBL" id="CH473949">
    <property type="protein sequence ID" value="EDL79693.1"/>
    <property type="molecule type" value="Genomic_DNA"/>
</dbReference>
<gene>
    <name evidence="1" type="ORF">rCG_26260</name>
</gene>
<dbReference type="AlphaFoldDB" id="A6HNU2"/>
<protein>
    <submittedName>
        <fullName evidence="1">RCG26260</fullName>
    </submittedName>
</protein>
<dbReference type="Proteomes" id="UP000234681">
    <property type="component" value="Chromosome 3"/>
</dbReference>
<feature type="non-terminal residue" evidence="1">
    <location>
        <position position="72"/>
    </location>
</feature>
<accession>A6HNU2</accession>
<reference evidence="2" key="1">
    <citation type="submission" date="2005-09" db="EMBL/GenBank/DDBJ databases">
        <authorList>
            <person name="Mural R.J."/>
            <person name="Li P.W."/>
            <person name="Adams M.D."/>
            <person name="Amanatides P.G."/>
            <person name="Baden-Tillson H."/>
            <person name="Barnstead M."/>
            <person name="Chin S.H."/>
            <person name="Dew I."/>
            <person name="Evans C.A."/>
            <person name="Ferriera S."/>
            <person name="Flanigan M."/>
            <person name="Fosler C."/>
            <person name="Glodek A."/>
            <person name="Gu Z."/>
            <person name="Holt R.A."/>
            <person name="Jennings D."/>
            <person name="Kraft C.L."/>
            <person name="Lu F."/>
            <person name="Nguyen T."/>
            <person name="Nusskern D.R."/>
            <person name="Pfannkoch C.M."/>
            <person name="Sitter C."/>
            <person name="Sutton G.G."/>
            <person name="Venter J.C."/>
            <person name="Wang Z."/>
            <person name="Woodage T."/>
            <person name="Zheng X.H."/>
            <person name="Zhong F."/>
        </authorList>
    </citation>
    <scope>NUCLEOTIDE SEQUENCE [LARGE SCALE GENOMIC DNA]</scope>
    <source>
        <strain>BN</strain>
        <strain evidence="2">Sprague-Dawley</strain>
    </source>
</reference>
<sequence>MSVRSAHRDQKRTLGVKGVKDSVTHLVLLDKPRTSGRASSECPKILNHLPSNQTGEMMALCQVGIELNKNHN</sequence>
<name>A6HNU2_RAT</name>
<evidence type="ECO:0000313" key="1">
    <source>
        <dbReference type="EMBL" id="EDL79693.1"/>
    </source>
</evidence>
<organism evidence="1 2">
    <name type="scientific">Rattus norvegicus</name>
    <name type="common">Rat</name>
    <dbReference type="NCBI Taxonomy" id="10116"/>
    <lineage>
        <taxon>Eukaryota</taxon>
        <taxon>Metazoa</taxon>
        <taxon>Chordata</taxon>
        <taxon>Craniata</taxon>
        <taxon>Vertebrata</taxon>
        <taxon>Euteleostomi</taxon>
        <taxon>Mammalia</taxon>
        <taxon>Eutheria</taxon>
        <taxon>Euarchontoglires</taxon>
        <taxon>Glires</taxon>
        <taxon>Rodentia</taxon>
        <taxon>Myomorpha</taxon>
        <taxon>Muroidea</taxon>
        <taxon>Muridae</taxon>
        <taxon>Murinae</taxon>
        <taxon>Rattus</taxon>
    </lineage>
</organism>
<proteinExistence type="predicted"/>
<evidence type="ECO:0000313" key="2">
    <source>
        <dbReference type="Proteomes" id="UP000234681"/>
    </source>
</evidence>